<dbReference type="RefSeq" id="WP_089964893.1">
    <property type="nucleotide sequence ID" value="NZ_FNJM01000001.1"/>
</dbReference>
<name>A0A1H0LQ11_9CLOT</name>
<reference evidence="1 2" key="1">
    <citation type="submission" date="2016-10" db="EMBL/GenBank/DDBJ databases">
        <authorList>
            <person name="de Groot N.N."/>
        </authorList>
    </citation>
    <scope>NUCLEOTIDE SEQUENCE [LARGE SCALE GENOMIC DNA]</scope>
    <source>
        <strain evidence="1 2">DSM 12272</strain>
    </source>
</reference>
<proteinExistence type="predicted"/>
<dbReference type="EMBL" id="FNJM01000001">
    <property type="protein sequence ID" value="SDO70143.1"/>
    <property type="molecule type" value="Genomic_DNA"/>
</dbReference>
<protein>
    <submittedName>
        <fullName evidence="1">Uncharacterized protein</fullName>
    </submittedName>
</protein>
<sequence>MKRSKTIILIVTILVGIIAGVFVYYLETKGLVTLKFRGIEFIDWIFIITSIAMTIIGIIDYILIKRYKNKFGKLKYILIRENRKKTSLWIKIFNSYIYI</sequence>
<dbReference type="AlphaFoldDB" id="A0A1H0LQ11"/>
<dbReference type="STRING" id="94869.SAMN04488529_101157"/>
<dbReference type="Proteomes" id="UP000198597">
    <property type="component" value="Unassembled WGS sequence"/>
</dbReference>
<evidence type="ECO:0000313" key="1">
    <source>
        <dbReference type="EMBL" id="SDO70143.1"/>
    </source>
</evidence>
<organism evidence="1 2">
    <name type="scientific">Clostridium gasigenes</name>
    <dbReference type="NCBI Taxonomy" id="94869"/>
    <lineage>
        <taxon>Bacteria</taxon>
        <taxon>Bacillati</taxon>
        <taxon>Bacillota</taxon>
        <taxon>Clostridia</taxon>
        <taxon>Eubacteriales</taxon>
        <taxon>Clostridiaceae</taxon>
        <taxon>Clostridium</taxon>
    </lineage>
</organism>
<gene>
    <name evidence="1" type="ORF">SAMN04488529_101157</name>
</gene>
<evidence type="ECO:0000313" key="2">
    <source>
        <dbReference type="Proteomes" id="UP000198597"/>
    </source>
</evidence>
<keyword evidence="2" id="KW-1185">Reference proteome</keyword>
<accession>A0A1H0LQ11</accession>